<dbReference type="InterPro" id="IPR002156">
    <property type="entry name" value="RNaseH_domain"/>
</dbReference>
<dbReference type="GO" id="GO:0008270">
    <property type="term" value="F:zinc ion binding"/>
    <property type="evidence" value="ECO:0007669"/>
    <property type="project" value="UniProtKB-KW"/>
</dbReference>
<dbReference type="SUPFAM" id="SSF56672">
    <property type="entry name" value="DNA/RNA polymerases"/>
    <property type="match status" value="1"/>
</dbReference>
<keyword evidence="2" id="KW-0808">Transferase</keyword>
<dbReference type="GO" id="GO:0006310">
    <property type="term" value="P:DNA recombination"/>
    <property type="evidence" value="ECO:0007669"/>
    <property type="project" value="UniProtKB-KW"/>
</dbReference>
<protein>
    <recommendedName>
        <fullName evidence="1">RNA-directed DNA polymerase</fullName>
        <ecNumber evidence="1">2.7.7.49</ecNumber>
    </recommendedName>
</protein>
<reference evidence="11 12" key="1">
    <citation type="journal article" date="2014" name="Nat. Genet.">
        <title>Genome and transcriptome of the porcine whipworm Trichuris suis.</title>
        <authorList>
            <person name="Jex A.R."/>
            <person name="Nejsum P."/>
            <person name="Schwarz E.M."/>
            <person name="Hu L."/>
            <person name="Young N.D."/>
            <person name="Hall R.S."/>
            <person name="Korhonen P.K."/>
            <person name="Liao S."/>
            <person name="Thamsborg S."/>
            <person name="Xia J."/>
            <person name="Xu P."/>
            <person name="Wang S."/>
            <person name="Scheerlinck J.P."/>
            <person name="Hofmann A."/>
            <person name="Sternberg P.W."/>
            <person name="Wang J."/>
            <person name="Gasser R.B."/>
        </authorList>
    </citation>
    <scope>NUCLEOTIDE SEQUENCE [LARGE SCALE GENOMIC DNA]</scope>
    <source>
        <strain evidence="11">DCEP-RM93M</strain>
    </source>
</reference>
<evidence type="ECO:0000256" key="5">
    <source>
        <dbReference type="ARBA" id="ARBA00022759"/>
    </source>
</evidence>
<evidence type="ECO:0000256" key="6">
    <source>
        <dbReference type="ARBA" id="ARBA00023172"/>
    </source>
</evidence>
<feature type="region of interest" description="Disordered" evidence="8">
    <location>
        <begin position="1361"/>
        <end position="1390"/>
    </location>
</feature>
<dbReference type="SUPFAM" id="SSF50630">
    <property type="entry name" value="Acid proteases"/>
    <property type="match status" value="1"/>
</dbReference>
<dbReference type="EMBL" id="KL363205">
    <property type="protein sequence ID" value="KFD54729.1"/>
    <property type="molecule type" value="Genomic_DNA"/>
</dbReference>
<dbReference type="EC" id="2.7.7.49" evidence="1"/>
<feature type="domain" description="Integrase catalytic" evidence="10">
    <location>
        <begin position="1110"/>
        <end position="1231"/>
    </location>
</feature>
<keyword evidence="7" id="KW-0863">Zinc-finger</keyword>
<dbReference type="GO" id="GO:0042575">
    <property type="term" value="C:DNA polymerase complex"/>
    <property type="evidence" value="ECO:0007669"/>
    <property type="project" value="UniProtKB-ARBA"/>
</dbReference>
<dbReference type="SUPFAM" id="SSF53098">
    <property type="entry name" value="Ribonuclease H-like"/>
    <property type="match status" value="2"/>
</dbReference>
<sequence>MDTHGTGGFFDLKLIPQFDGSHGQSVVEWLQTVELICKLQKVEDVASVIPLRLIGGALAVYLQLSDKERGSVEKLKASLLAAFAVDPFVAYEQFKERNLRANELPDVFLADLCRLASLFGGIPEKAVAWAFVSGLPGNVRQPLRAGARMEDLSLNQILTRARAIIADDRPSRMTDACLAAVDSEAKQQTGTSTLRCYACGELNHFARDCLAQRQAPAAGQRNVGQSPRRPPRNRGRRGASLLPRCPLIEALPTVQLHVDGVQRVVLVDTGCSKCVAHVSCCKKWRKEPTSVIAVDGREFQCEGSGTAHLRATGGVPVEVRIIVTHVKPLGFDFILGMNGITALGGVIVDDQRRVQLGSRSFVACTAIDVDLKLDERDFAVSYSADTRSWTAVWKWSEGAEPGVLRNTAEEYHLADGARAPYEEDLETWIRNGWLVPYDESKHGAAKGLVPLMAVVQRNKSKVRPVMDFRELNDYIETHTADSDVCAQKLREWRRQGANVSVIDLNKAYLQIRIDESLWPYQTVVFKRRRYCLTRLGFGLNVAPLIMKAVVKCVLSQDPNVEKGTSAYIDDILVNEDVVGAGQVEQHLARYGLSCKAHERVADGARVLGLRVWREHGRMTWKRDNQVPTVPDRLTRRVVFSYCGKLVGHLPVCGWLRVATAFAKRKANDATASWDEVIDDDELRTLLLEIAAEVNVRDPARGRWDVSGKEARVWVDASSLAVGVTLEVGGSIVEDAAWLRRDEPCHINMAELDAVIKGLNLALSWQMNVIELMTDSSTVHRWISDGLSGRTRLKTKAASEMLIRRRIGIVLSLVEECGLNLNISLVRSADNKADALTRIPQRWSGSPKTSVPVCAPTVDSCVEQIIAKIHHDAGHPGVRQVVINCEACQSIDPAPVKWRHGRLNVEKVWQRLGMDVTHFGGRPYLTLIDCGPSRFAIWRPLRLRTSADVVGQLETVFYERGAPEELLTDNDTAFRSKAFAQLAARWNVRMQFRLKTKAASEMLIRRRIGIVLSLVEECGLNLNISLVRSADNKADALTRIPQRWSGSPKTSVPVCAPTVDSCVEQIIAKIHHDAGHPGVRRTLYFARRVCPTVSRQQVRQVVINCEACQSINPAPVRWRHGRLNVEKVWQRLGMDVTHFGGRPYLTLIDCGPSRFAIWRPLRLHTSADVVGQLETVFYERGAPEELLTDNDTAFRSKAFAQLAARWNVRMRFRCARGYGGPTVVERCHRTVKVIAARMGCSIAEAVYLYNITPRDDRTSQAAPANGVYKYAVRIREVDVSSKEGSQESSPYAAGDAVWVKPPGIQCDRRYQTGTVTDVISSQAVEVDGFPRHVRDLRPRAPVVDPTSALEDSQDDEIILTFPTRSETAETPSGQIDDPPEQEPRRSARIHKPRTFTCCDCTSGGSVPNNKSGNG</sequence>
<dbReference type="GO" id="GO:0003676">
    <property type="term" value="F:nucleic acid binding"/>
    <property type="evidence" value="ECO:0007669"/>
    <property type="project" value="InterPro"/>
</dbReference>
<keyword evidence="6" id="KW-0233">DNA recombination</keyword>
<dbReference type="SUPFAM" id="SSF57756">
    <property type="entry name" value="Retrovirus zinc finger-like domains"/>
    <property type="match status" value="1"/>
</dbReference>
<dbReference type="PANTHER" id="PTHR37984">
    <property type="entry name" value="PROTEIN CBG26694"/>
    <property type="match status" value="1"/>
</dbReference>
<accession>A0A085MBY3</accession>
<dbReference type="GO" id="GO:0019899">
    <property type="term" value="F:enzyme binding"/>
    <property type="evidence" value="ECO:0007669"/>
    <property type="project" value="UniProtKB-ARBA"/>
</dbReference>
<evidence type="ECO:0000259" key="9">
    <source>
        <dbReference type="PROSITE" id="PS50158"/>
    </source>
</evidence>
<evidence type="ECO:0000256" key="7">
    <source>
        <dbReference type="PROSITE-ProRule" id="PRU00047"/>
    </source>
</evidence>
<proteinExistence type="predicted"/>
<dbReference type="PROSITE" id="PS50994">
    <property type="entry name" value="INTEGRASE"/>
    <property type="match status" value="2"/>
</dbReference>
<dbReference type="Pfam" id="PF00078">
    <property type="entry name" value="RVT_1"/>
    <property type="match status" value="1"/>
</dbReference>
<dbReference type="Pfam" id="PF17921">
    <property type="entry name" value="Integrase_H2C2"/>
    <property type="match status" value="1"/>
</dbReference>
<keyword evidence="5" id="KW-0255">Endonuclease</keyword>
<dbReference type="InterPro" id="IPR000477">
    <property type="entry name" value="RT_dom"/>
</dbReference>
<dbReference type="Pfam" id="PF00665">
    <property type="entry name" value="rve"/>
    <property type="match status" value="2"/>
</dbReference>
<organism evidence="11 12">
    <name type="scientific">Trichuris suis</name>
    <name type="common">pig whipworm</name>
    <dbReference type="NCBI Taxonomy" id="68888"/>
    <lineage>
        <taxon>Eukaryota</taxon>
        <taxon>Metazoa</taxon>
        <taxon>Ecdysozoa</taxon>
        <taxon>Nematoda</taxon>
        <taxon>Enoplea</taxon>
        <taxon>Dorylaimia</taxon>
        <taxon>Trichinellida</taxon>
        <taxon>Trichuridae</taxon>
        <taxon>Trichuris</taxon>
    </lineage>
</organism>
<keyword evidence="7" id="KW-0862">Zinc</keyword>
<dbReference type="InterPro" id="IPR041588">
    <property type="entry name" value="Integrase_H2C2"/>
</dbReference>
<feature type="domain" description="Integrase catalytic" evidence="10">
    <location>
        <begin position="890"/>
        <end position="1064"/>
    </location>
</feature>
<evidence type="ECO:0000313" key="12">
    <source>
        <dbReference type="Proteomes" id="UP000030764"/>
    </source>
</evidence>
<feature type="compositionally biased region" description="Polar residues" evidence="8">
    <location>
        <begin position="1361"/>
        <end position="1372"/>
    </location>
</feature>
<keyword evidence="7" id="KW-0479">Metal-binding</keyword>
<dbReference type="Gene3D" id="3.30.420.10">
    <property type="entry name" value="Ribonuclease H-like superfamily/Ribonuclease H"/>
    <property type="match status" value="3"/>
</dbReference>
<dbReference type="Pfam" id="PF13456">
    <property type="entry name" value="RVT_3"/>
    <property type="match status" value="1"/>
</dbReference>
<evidence type="ECO:0000313" key="11">
    <source>
        <dbReference type="EMBL" id="KFD54729.1"/>
    </source>
</evidence>
<dbReference type="InterPro" id="IPR012337">
    <property type="entry name" value="RNaseH-like_sf"/>
</dbReference>
<gene>
    <name evidence="11" type="ORF">M513_04429</name>
</gene>
<dbReference type="Proteomes" id="UP000030764">
    <property type="component" value="Unassembled WGS sequence"/>
</dbReference>
<keyword evidence="12" id="KW-1185">Reference proteome</keyword>
<name>A0A085MBY3_9BILA</name>
<dbReference type="CDD" id="cd00303">
    <property type="entry name" value="retropepsin_like"/>
    <property type="match status" value="1"/>
</dbReference>
<dbReference type="InterPro" id="IPR036397">
    <property type="entry name" value="RNaseH_sf"/>
</dbReference>
<dbReference type="InterPro" id="IPR036875">
    <property type="entry name" value="Znf_CCHC_sf"/>
</dbReference>
<keyword evidence="3" id="KW-0548">Nucleotidyltransferase</keyword>
<dbReference type="InterPro" id="IPR001584">
    <property type="entry name" value="Integrase_cat-core"/>
</dbReference>
<feature type="region of interest" description="Disordered" evidence="8">
    <location>
        <begin position="216"/>
        <end position="239"/>
    </location>
</feature>
<dbReference type="GO" id="GO:0004523">
    <property type="term" value="F:RNA-DNA hybrid ribonuclease activity"/>
    <property type="evidence" value="ECO:0007669"/>
    <property type="project" value="InterPro"/>
</dbReference>
<dbReference type="GO" id="GO:0015074">
    <property type="term" value="P:DNA integration"/>
    <property type="evidence" value="ECO:0007669"/>
    <property type="project" value="InterPro"/>
</dbReference>
<dbReference type="PANTHER" id="PTHR37984:SF5">
    <property type="entry name" value="PROTEIN NYNRIN-LIKE"/>
    <property type="match status" value="1"/>
</dbReference>
<evidence type="ECO:0000256" key="1">
    <source>
        <dbReference type="ARBA" id="ARBA00012493"/>
    </source>
</evidence>
<dbReference type="PROSITE" id="PS50158">
    <property type="entry name" value="ZF_CCHC"/>
    <property type="match status" value="1"/>
</dbReference>
<dbReference type="InterPro" id="IPR043128">
    <property type="entry name" value="Rev_trsase/Diguanyl_cyclase"/>
</dbReference>
<dbReference type="InterPro" id="IPR043502">
    <property type="entry name" value="DNA/RNA_pol_sf"/>
</dbReference>
<evidence type="ECO:0000259" key="10">
    <source>
        <dbReference type="PROSITE" id="PS50994"/>
    </source>
</evidence>
<evidence type="ECO:0000256" key="2">
    <source>
        <dbReference type="ARBA" id="ARBA00022679"/>
    </source>
</evidence>
<evidence type="ECO:0000256" key="8">
    <source>
        <dbReference type="SAM" id="MobiDB-lite"/>
    </source>
</evidence>
<keyword evidence="5" id="KW-0378">Hydrolase</keyword>
<feature type="domain" description="CCHC-type" evidence="9">
    <location>
        <begin position="195"/>
        <end position="209"/>
    </location>
</feature>
<evidence type="ECO:0000256" key="3">
    <source>
        <dbReference type="ARBA" id="ARBA00022695"/>
    </source>
</evidence>
<dbReference type="Pfam" id="PF00098">
    <property type="entry name" value="zf-CCHC"/>
    <property type="match status" value="1"/>
</dbReference>
<dbReference type="GO" id="GO:0003964">
    <property type="term" value="F:RNA-directed DNA polymerase activity"/>
    <property type="evidence" value="ECO:0007669"/>
    <property type="project" value="UniProtKB-EC"/>
</dbReference>
<dbReference type="InterPro" id="IPR050951">
    <property type="entry name" value="Retrovirus_Pol_polyprotein"/>
</dbReference>
<dbReference type="InterPro" id="IPR001878">
    <property type="entry name" value="Znf_CCHC"/>
</dbReference>
<keyword evidence="4" id="KW-0540">Nuclease</keyword>
<dbReference type="InterPro" id="IPR021109">
    <property type="entry name" value="Peptidase_aspartic_dom_sf"/>
</dbReference>
<evidence type="ECO:0000256" key="4">
    <source>
        <dbReference type="ARBA" id="ARBA00022722"/>
    </source>
</evidence>
<dbReference type="Pfam" id="PF23088">
    <property type="entry name" value="DUF7047"/>
    <property type="match status" value="1"/>
</dbReference>
<dbReference type="InterPro" id="IPR055475">
    <property type="entry name" value="DUF7047"/>
</dbReference>
<dbReference type="Gene3D" id="3.10.10.10">
    <property type="entry name" value="HIV Type 1 Reverse Transcriptase, subunit A, domain 1"/>
    <property type="match status" value="1"/>
</dbReference>
<dbReference type="Gene3D" id="3.30.70.270">
    <property type="match status" value="1"/>
</dbReference>